<dbReference type="AlphaFoldDB" id="A0A2G9YHY8"/>
<reference evidence="3 4" key="1">
    <citation type="submission" date="2017-09" db="EMBL/GenBank/DDBJ databases">
        <title>Depth-based differentiation of microbial function through sediment-hosted aquifers and enrichment of novel symbionts in the deep terrestrial subsurface.</title>
        <authorList>
            <person name="Probst A.J."/>
            <person name="Ladd B."/>
            <person name="Jarett J.K."/>
            <person name="Geller-Mcgrath D.E."/>
            <person name="Sieber C.M."/>
            <person name="Emerson J.B."/>
            <person name="Anantharaman K."/>
            <person name="Thomas B.C."/>
            <person name="Malmstrom R."/>
            <person name="Stieglmeier M."/>
            <person name="Klingl A."/>
            <person name="Woyke T."/>
            <person name="Ryan C.M."/>
            <person name="Banfield J.F."/>
        </authorList>
    </citation>
    <scope>NUCLEOTIDE SEQUENCE [LARGE SCALE GENOMIC DNA]</scope>
    <source>
        <strain evidence="3">CG23_combo_of_CG06-09_8_20_14_all_41_10</strain>
    </source>
</reference>
<name>A0A2G9YHY8_9BACT</name>
<gene>
    <name evidence="3" type="ORF">COX41_06025</name>
</gene>
<evidence type="ECO:0000313" key="4">
    <source>
        <dbReference type="Proteomes" id="UP000231292"/>
    </source>
</evidence>
<dbReference type="PANTHER" id="PTHR33371:SF4">
    <property type="entry name" value="INTERMEMBRANE PHOSPHOLIPID TRANSPORT SYSTEM BINDING PROTEIN MLAD"/>
    <property type="match status" value="1"/>
</dbReference>
<dbReference type="InterPro" id="IPR052336">
    <property type="entry name" value="MlaD_Phospholipid_Transporter"/>
</dbReference>
<organism evidence="3 4">
    <name type="scientific">Candidatus Sherwoodlollariibacterium unditelluris</name>
    <dbReference type="NCBI Taxonomy" id="1974757"/>
    <lineage>
        <taxon>Bacteria</taxon>
        <taxon>Pseudomonadati</taxon>
        <taxon>Candidatus Omnitrophota</taxon>
        <taxon>Candidatus Sherwoodlollariibacterium</taxon>
    </lineage>
</organism>
<comment type="caution">
    <text evidence="3">The sequence shown here is derived from an EMBL/GenBank/DDBJ whole genome shotgun (WGS) entry which is preliminary data.</text>
</comment>
<proteinExistence type="predicted"/>
<evidence type="ECO:0000256" key="1">
    <source>
        <dbReference type="SAM" id="Phobius"/>
    </source>
</evidence>
<protein>
    <recommendedName>
        <fullName evidence="2">Mce/MlaD domain-containing protein</fullName>
    </recommendedName>
</protein>
<feature type="domain" description="Mce/MlaD" evidence="2">
    <location>
        <begin position="39"/>
        <end position="120"/>
    </location>
</feature>
<accession>A0A2G9YHY8</accession>
<keyword evidence="1" id="KW-0472">Membrane</keyword>
<sequence>MIFGKSKLELKVGIFVFIALAALVIFVLSIGGVKTWTLGYRVNFIFNFVNGVKYGAPVRFAGVDVGGVKDIKFYYDDKEAKTKIRINCWVHKEVNIPKDSVIWINTLGLLGEKYIEIMPGKDYKNYLAAGGELAGEDPLPMNDVLKIAKNIAGNLDTGINRVLNREGSLGKLLYDDKMYNDLDALVTDIRKNPWKLFWKTKEKK</sequence>
<dbReference type="InterPro" id="IPR003399">
    <property type="entry name" value="Mce/MlaD"/>
</dbReference>
<keyword evidence="1" id="KW-0812">Transmembrane</keyword>
<dbReference type="EMBL" id="PCRK01000156">
    <property type="protein sequence ID" value="PIP18836.1"/>
    <property type="molecule type" value="Genomic_DNA"/>
</dbReference>
<evidence type="ECO:0000313" key="3">
    <source>
        <dbReference type="EMBL" id="PIP18836.1"/>
    </source>
</evidence>
<dbReference type="PANTHER" id="PTHR33371">
    <property type="entry name" value="INTERMEMBRANE PHOSPHOLIPID TRANSPORT SYSTEM BINDING PROTEIN MLAD-RELATED"/>
    <property type="match status" value="1"/>
</dbReference>
<dbReference type="Pfam" id="PF02470">
    <property type="entry name" value="MlaD"/>
    <property type="match status" value="1"/>
</dbReference>
<feature type="transmembrane region" description="Helical" evidence="1">
    <location>
        <begin position="12"/>
        <end position="33"/>
    </location>
</feature>
<dbReference type="Proteomes" id="UP000231292">
    <property type="component" value="Unassembled WGS sequence"/>
</dbReference>
<evidence type="ECO:0000259" key="2">
    <source>
        <dbReference type="Pfam" id="PF02470"/>
    </source>
</evidence>
<keyword evidence="1" id="KW-1133">Transmembrane helix</keyword>